<proteinExistence type="predicted"/>
<organism evidence="1 2">
    <name type="scientific">Paramecium octaurelia</name>
    <dbReference type="NCBI Taxonomy" id="43137"/>
    <lineage>
        <taxon>Eukaryota</taxon>
        <taxon>Sar</taxon>
        <taxon>Alveolata</taxon>
        <taxon>Ciliophora</taxon>
        <taxon>Intramacronucleata</taxon>
        <taxon>Oligohymenophorea</taxon>
        <taxon>Peniculida</taxon>
        <taxon>Parameciidae</taxon>
        <taxon>Paramecium</taxon>
    </lineage>
</organism>
<gene>
    <name evidence="1" type="ORF">POCTA_138.1.T1290204</name>
</gene>
<evidence type="ECO:0000313" key="2">
    <source>
        <dbReference type="Proteomes" id="UP000683925"/>
    </source>
</evidence>
<keyword evidence="2" id="KW-1185">Reference proteome</keyword>
<reference evidence="1" key="1">
    <citation type="submission" date="2021-01" db="EMBL/GenBank/DDBJ databases">
        <authorList>
            <consortium name="Genoscope - CEA"/>
            <person name="William W."/>
        </authorList>
    </citation>
    <scope>NUCLEOTIDE SEQUENCE</scope>
</reference>
<protein>
    <submittedName>
        <fullName evidence="1">Uncharacterized protein</fullName>
    </submittedName>
</protein>
<dbReference type="Proteomes" id="UP000683925">
    <property type="component" value="Unassembled WGS sequence"/>
</dbReference>
<sequence>MRSMIKILHILSSTPISTPLSSIRNILQVFLDYPNREAHFVIGPNGYGNFDNFISSQINPKFQNQLSYLNSTKWPNIEVGFQNVIAKFCAQSIRLQTHFGLFFLNILQVSKNIYLTFFFRNLKIKQRYCCEMNTAYVDKTQYQLSLVDFHKNDSNSHQHIQKQQVKKIYCQY</sequence>
<accession>A0A8S1XS59</accession>
<dbReference type="AlphaFoldDB" id="A0A8S1XS59"/>
<name>A0A8S1XS59_PAROT</name>
<comment type="caution">
    <text evidence="1">The sequence shown here is derived from an EMBL/GenBank/DDBJ whole genome shotgun (WGS) entry which is preliminary data.</text>
</comment>
<dbReference type="EMBL" id="CAJJDP010000129">
    <property type="protein sequence ID" value="CAD8203412.1"/>
    <property type="molecule type" value="Genomic_DNA"/>
</dbReference>
<evidence type="ECO:0000313" key="1">
    <source>
        <dbReference type="EMBL" id="CAD8203412.1"/>
    </source>
</evidence>